<evidence type="ECO:0000313" key="2">
    <source>
        <dbReference type="EnsemblMetazoa" id="ASIC014215-PA"/>
    </source>
</evidence>
<name>A0A084W7L6_ANOSI</name>
<protein>
    <submittedName>
        <fullName evidence="1 2">Diguanylate cyclase</fullName>
    </submittedName>
</protein>
<dbReference type="EMBL" id="ATLV01021265">
    <property type="status" value="NOT_ANNOTATED_CDS"/>
    <property type="molecule type" value="Genomic_DNA"/>
</dbReference>
<sequence length="121" mass="13545">MNAAPAANPTAYNAEARVRAERDKRMQLRNISPRRAVRVLPFSGSAGCNQHRSESLFERRNGEEDAHRQPTTDGQFAVTLMTSIAEWKAKLKSIHHRYPRTGAGLLLGPGAAEEQPWLRLQ</sequence>
<accession>A0A084W7L6</accession>
<gene>
    <name evidence="1" type="ORF">ZHAS_00014215</name>
</gene>
<dbReference type="VEuPathDB" id="VectorBase:ASIC014215"/>
<dbReference type="EnsemblMetazoa" id="ASIC014215-RA">
    <property type="protein sequence ID" value="ASIC014215-PA"/>
    <property type="gene ID" value="ASIC014215"/>
</dbReference>
<dbReference type="EMBL" id="KE525315">
    <property type="protein sequence ID" value="KFB46210.1"/>
    <property type="molecule type" value="Genomic_DNA"/>
</dbReference>
<keyword evidence="3" id="KW-1185">Reference proteome</keyword>
<proteinExistence type="predicted"/>
<reference evidence="1 3" key="1">
    <citation type="journal article" date="2014" name="BMC Genomics">
        <title>Genome sequence of Anopheles sinensis provides insight into genetics basis of mosquito competence for malaria parasites.</title>
        <authorList>
            <person name="Zhou D."/>
            <person name="Zhang D."/>
            <person name="Ding G."/>
            <person name="Shi L."/>
            <person name="Hou Q."/>
            <person name="Ye Y."/>
            <person name="Xu Y."/>
            <person name="Zhou H."/>
            <person name="Xiong C."/>
            <person name="Li S."/>
            <person name="Yu J."/>
            <person name="Hong S."/>
            <person name="Yu X."/>
            <person name="Zou P."/>
            <person name="Chen C."/>
            <person name="Chang X."/>
            <person name="Wang W."/>
            <person name="Lv Y."/>
            <person name="Sun Y."/>
            <person name="Ma L."/>
            <person name="Shen B."/>
            <person name="Zhu C."/>
        </authorList>
    </citation>
    <scope>NUCLEOTIDE SEQUENCE [LARGE SCALE GENOMIC DNA]</scope>
</reference>
<evidence type="ECO:0000313" key="1">
    <source>
        <dbReference type="EMBL" id="KFB46210.1"/>
    </source>
</evidence>
<evidence type="ECO:0000313" key="3">
    <source>
        <dbReference type="Proteomes" id="UP000030765"/>
    </source>
</evidence>
<dbReference type="Proteomes" id="UP000030765">
    <property type="component" value="Unassembled WGS sequence"/>
</dbReference>
<reference evidence="2" key="2">
    <citation type="submission" date="2020-05" db="UniProtKB">
        <authorList>
            <consortium name="EnsemblMetazoa"/>
        </authorList>
    </citation>
    <scope>IDENTIFICATION</scope>
</reference>
<organism evidence="1">
    <name type="scientific">Anopheles sinensis</name>
    <name type="common">Mosquito</name>
    <dbReference type="NCBI Taxonomy" id="74873"/>
    <lineage>
        <taxon>Eukaryota</taxon>
        <taxon>Metazoa</taxon>
        <taxon>Ecdysozoa</taxon>
        <taxon>Arthropoda</taxon>
        <taxon>Hexapoda</taxon>
        <taxon>Insecta</taxon>
        <taxon>Pterygota</taxon>
        <taxon>Neoptera</taxon>
        <taxon>Endopterygota</taxon>
        <taxon>Diptera</taxon>
        <taxon>Nematocera</taxon>
        <taxon>Culicoidea</taxon>
        <taxon>Culicidae</taxon>
        <taxon>Anophelinae</taxon>
        <taxon>Anopheles</taxon>
    </lineage>
</organism>
<dbReference type="AlphaFoldDB" id="A0A084W7L6"/>